<dbReference type="Proteomes" id="UP000800035">
    <property type="component" value="Unassembled WGS sequence"/>
</dbReference>
<dbReference type="EMBL" id="ML977025">
    <property type="protein sequence ID" value="KAF1950519.1"/>
    <property type="molecule type" value="Genomic_DNA"/>
</dbReference>
<name>A0A6A5TFH6_9PLEO</name>
<dbReference type="GO" id="GO:1990879">
    <property type="term" value="C:CST complex"/>
    <property type="evidence" value="ECO:0007669"/>
    <property type="project" value="InterPro"/>
</dbReference>
<reference evidence="1" key="1">
    <citation type="journal article" date="2020" name="Stud. Mycol.">
        <title>101 Dothideomycetes genomes: a test case for predicting lifestyles and emergence of pathogens.</title>
        <authorList>
            <person name="Haridas S."/>
            <person name="Albert R."/>
            <person name="Binder M."/>
            <person name="Bloem J."/>
            <person name="Labutti K."/>
            <person name="Salamov A."/>
            <person name="Andreopoulos B."/>
            <person name="Baker S."/>
            <person name="Barry K."/>
            <person name="Bills G."/>
            <person name="Bluhm B."/>
            <person name="Cannon C."/>
            <person name="Castanera R."/>
            <person name="Culley D."/>
            <person name="Daum C."/>
            <person name="Ezra D."/>
            <person name="Gonzalez J."/>
            <person name="Henrissat B."/>
            <person name="Kuo A."/>
            <person name="Liang C."/>
            <person name="Lipzen A."/>
            <person name="Lutzoni F."/>
            <person name="Magnuson J."/>
            <person name="Mondo S."/>
            <person name="Nolan M."/>
            <person name="Ohm R."/>
            <person name="Pangilinan J."/>
            <person name="Park H.-J."/>
            <person name="Ramirez L."/>
            <person name="Alfaro M."/>
            <person name="Sun H."/>
            <person name="Tritt A."/>
            <person name="Yoshinaga Y."/>
            <person name="Zwiers L.-H."/>
            <person name="Turgeon B."/>
            <person name="Goodwin S."/>
            <person name="Spatafora J."/>
            <person name="Crous P."/>
            <person name="Grigoriev I."/>
        </authorList>
    </citation>
    <scope>NUCLEOTIDE SEQUENCE</scope>
    <source>
        <strain evidence="1">CBS 675.92</strain>
    </source>
</reference>
<proteinExistence type="predicted"/>
<dbReference type="InterPro" id="IPR012340">
    <property type="entry name" value="NA-bd_OB-fold"/>
</dbReference>
<protein>
    <recommendedName>
        <fullName evidence="3">CST complex subunit Ten1</fullName>
    </recommendedName>
</protein>
<evidence type="ECO:0000313" key="1">
    <source>
        <dbReference type="EMBL" id="KAF1950519.1"/>
    </source>
</evidence>
<dbReference type="GO" id="GO:0043047">
    <property type="term" value="F:single-stranded telomeric DNA binding"/>
    <property type="evidence" value="ECO:0007669"/>
    <property type="project" value="InterPro"/>
</dbReference>
<dbReference type="OrthoDB" id="5275361at2759"/>
<dbReference type="Gene3D" id="2.40.50.140">
    <property type="entry name" value="Nucleic acid-binding proteins"/>
    <property type="match status" value="1"/>
</dbReference>
<keyword evidence="2" id="KW-1185">Reference proteome</keyword>
<evidence type="ECO:0000313" key="2">
    <source>
        <dbReference type="Proteomes" id="UP000800035"/>
    </source>
</evidence>
<dbReference type="GO" id="GO:0016233">
    <property type="term" value="P:telomere capping"/>
    <property type="evidence" value="ECO:0007669"/>
    <property type="project" value="InterPro"/>
</dbReference>
<sequence length="122" mass="13391">MSSGPVASHLVLLDDLEDVAKGTKVRFLGCVDEYIVKTATLRLKHDFPPSRKEPKVANVNIEHVLEVLKASEIDVGSWINVIGHVERREGRGVFVQAVTVWDAGNVDLEAYGKAVRGRKDAS</sequence>
<accession>A0A6A5TFH6</accession>
<dbReference type="InterPro" id="IPR024222">
    <property type="entry name" value="Ten1_fungal"/>
</dbReference>
<dbReference type="AlphaFoldDB" id="A0A6A5TFH6"/>
<evidence type="ECO:0008006" key="3">
    <source>
        <dbReference type="Google" id="ProtNLM"/>
    </source>
</evidence>
<dbReference type="Pfam" id="PF12658">
    <property type="entry name" value="Ten1"/>
    <property type="match status" value="1"/>
</dbReference>
<organism evidence="1 2">
    <name type="scientific">Byssothecium circinans</name>
    <dbReference type="NCBI Taxonomy" id="147558"/>
    <lineage>
        <taxon>Eukaryota</taxon>
        <taxon>Fungi</taxon>
        <taxon>Dikarya</taxon>
        <taxon>Ascomycota</taxon>
        <taxon>Pezizomycotina</taxon>
        <taxon>Dothideomycetes</taxon>
        <taxon>Pleosporomycetidae</taxon>
        <taxon>Pleosporales</taxon>
        <taxon>Massarineae</taxon>
        <taxon>Massarinaceae</taxon>
        <taxon>Byssothecium</taxon>
    </lineage>
</organism>
<gene>
    <name evidence="1" type="ORF">CC80DRAFT_519936</name>
</gene>